<accession>A0ABY5HK79</accession>
<reference evidence="6" key="1">
    <citation type="submission" date="2021-04" db="EMBL/GenBank/DDBJ databases">
        <title>Oceanospirillales bacteria with DddD are important DMSP degraders in coastal seawater.</title>
        <authorList>
            <person name="Liu J."/>
        </authorList>
    </citation>
    <scope>NUCLEOTIDE SEQUENCE</scope>
    <source>
        <strain evidence="6">D13-1</strain>
    </source>
</reference>
<dbReference type="CDD" id="cd05466">
    <property type="entry name" value="PBP2_LTTR_substrate"/>
    <property type="match status" value="1"/>
</dbReference>
<dbReference type="PROSITE" id="PS50931">
    <property type="entry name" value="HTH_LYSR"/>
    <property type="match status" value="1"/>
</dbReference>
<dbReference type="Gene3D" id="1.10.10.10">
    <property type="entry name" value="Winged helix-like DNA-binding domain superfamily/Winged helix DNA-binding domain"/>
    <property type="match status" value="1"/>
</dbReference>
<dbReference type="Proteomes" id="UP001058461">
    <property type="component" value="Chromosome"/>
</dbReference>
<sequence>MKREPYDVLDLKALRCFYAMTKHGSITQAGNELGISDAAVSQRLKALESYLGIKLYESRGGHVTLTAAGDRTFSLASSIFDVIETFEDAIGQGDVAGDVSIVTNDAIARYLLPDKIDALYRVHPLAHVKLVIRPVEESIRLVRMNECDLGIIAKRKLPRELEFNLIQQYPSCLITPKGHPLAKRARQDFNSILSREVLMQYPLIVMDRTQEGKRLDEALVQLNLSLTPTLELGSSDTLKHYVIRGLGVGLISSLSIVPDDEAHLDIIPVPSELNSEVSFGVIMRHDKFVSPLLASFREMLLNGDCSPPCQARLPTS</sequence>
<dbReference type="Gene3D" id="3.40.190.10">
    <property type="entry name" value="Periplasmic binding protein-like II"/>
    <property type="match status" value="2"/>
</dbReference>
<name>A0ABY5HK79_9GAMM</name>
<dbReference type="PANTHER" id="PTHR30126">
    <property type="entry name" value="HTH-TYPE TRANSCRIPTIONAL REGULATOR"/>
    <property type="match status" value="1"/>
</dbReference>
<dbReference type="SUPFAM" id="SSF53850">
    <property type="entry name" value="Periplasmic binding protein-like II"/>
    <property type="match status" value="1"/>
</dbReference>
<dbReference type="PANTHER" id="PTHR30126:SF39">
    <property type="entry name" value="HTH-TYPE TRANSCRIPTIONAL REGULATOR CYSL"/>
    <property type="match status" value="1"/>
</dbReference>
<dbReference type="Pfam" id="PF00126">
    <property type="entry name" value="HTH_1"/>
    <property type="match status" value="1"/>
</dbReference>
<dbReference type="InterPro" id="IPR036388">
    <property type="entry name" value="WH-like_DNA-bd_sf"/>
</dbReference>
<keyword evidence="4" id="KW-0804">Transcription</keyword>
<proteinExistence type="inferred from homology"/>
<dbReference type="InterPro" id="IPR000847">
    <property type="entry name" value="LysR_HTH_N"/>
</dbReference>
<keyword evidence="3" id="KW-0238">DNA-binding</keyword>
<dbReference type="SUPFAM" id="SSF46785">
    <property type="entry name" value="Winged helix' DNA-binding domain"/>
    <property type="match status" value="1"/>
</dbReference>
<evidence type="ECO:0000259" key="5">
    <source>
        <dbReference type="PROSITE" id="PS50931"/>
    </source>
</evidence>
<dbReference type="InterPro" id="IPR005119">
    <property type="entry name" value="LysR_subst-bd"/>
</dbReference>
<evidence type="ECO:0000256" key="2">
    <source>
        <dbReference type="ARBA" id="ARBA00023015"/>
    </source>
</evidence>
<feature type="domain" description="HTH lysR-type" evidence="5">
    <location>
        <begin position="9"/>
        <end position="66"/>
    </location>
</feature>
<keyword evidence="7" id="KW-1185">Reference proteome</keyword>
<organism evidence="6 7">
    <name type="scientific">Marinobacterium rhizophilum</name>
    <dbReference type="NCBI Taxonomy" id="420402"/>
    <lineage>
        <taxon>Bacteria</taxon>
        <taxon>Pseudomonadati</taxon>
        <taxon>Pseudomonadota</taxon>
        <taxon>Gammaproteobacteria</taxon>
        <taxon>Oceanospirillales</taxon>
        <taxon>Oceanospirillaceae</taxon>
        <taxon>Marinobacterium</taxon>
    </lineage>
</organism>
<evidence type="ECO:0000313" key="7">
    <source>
        <dbReference type="Proteomes" id="UP001058461"/>
    </source>
</evidence>
<dbReference type="RefSeq" id="WP_255854815.1">
    <property type="nucleotide sequence ID" value="NZ_CP073347.1"/>
</dbReference>
<evidence type="ECO:0000256" key="1">
    <source>
        <dbReference type="ARBA" id="ARBA00009437"/>
    </source>
</evidence>
<evidence type="ECO:0000313" key="6">
    <source>
        <dbReference type="EMBL" id="UTW12698.1"/>
    </source>
</evidence>
<dbReference type="Pfam" id="PF03466">
    <property type="entry name" value="LysR_substrate"/>
    <property type="match status" value="1"/>
</dbReference>
<evidence type="ECO:0000256" key="4">
    <source>
        <dbReference type="ARBA" id="ARBA00023163"/>
    </source>
</evidence>
<dbReference type="InterPro" id="IPR036390">
    <property type="entry name" value="WH_DNA-bd_sf"/>
</dbReference>
<comment type="similarity">
    <text evidence="1">Belongs to the LysR transcriptional regulatory family.</text>
</comment>
<gene>
    <name evidence="6" type="ORF">KDW95_03185</name>
</gene>
<evidence type="ECO:0000256" key="3">
    <source>
        <dbReference type="ARBA" id="ARBA00023125"/>
    </source>
</evidence>
<dbReference type="EMBL" id="CP073347">
    <property type="protein sequence ID" value="UTW12698.1"/>
    <property type="molecule type" value="Genomic_DNA"/>
</dbReference>
<keyword evidence="2" id="KW-0805">Transcription regulation</keyword>
<protein>
    <submittedName>
        <fullName evidence="6">LysR family transcriptional regulator</fullName>
    </submittedName>
</protein>